<organism evidence="1 3">
    <name type="scientific">Rotaria socialis</name>
    <dbReference type="NCBI Taxonomy" id="392032"/>
    <lineage>
        <taxon>Eukaryota</taxon>
        <taxon>Metazoa</taxon>
        <taxon>Spiralia</taxon>
        <taxon>Gnathifera</taxon>
        <taxon>Rotifera</taxon>
        <taxon>Eurotatoria</taxon>
        <taxon>Bdelloidea</taxon>
        <taxon>Philodinida</taxon>
        <taxon>Philodinidae</taxon>
        <taxon>Rotaria</taxon>
    </lineage>
</organism>
<evidence type="ECO:0008006" key="4">
    <source>
        <dbReference type="Google" id="ProtNLM"/>
    </source>
</evidence>
<proteinExistence type="predicted"/>
<dbReference type="EMBL" id="CAJNYU010001751">
    <property type="protein sequence ID" value="CAF3464977.1"/>
    <property type="molecule type" value="Genomic_DNA"/>
</dbReference>
<evidence type="ECO:0000313" key="1">
    <source>
        <dbReference type="EMBL" id="CAF3464977.1"/>
    </source>
</evidence>
<gene>
    <name evidence="1" type="ORF">FME351_LOCUS14386</name>
    <name evidence="2" type="ORF">TSG867_LOCUS23639</name>
</gene>
<comment type="caution">
    <text evidence="1">The sequence shown here is derived from an EMBL/GenBank/DDBJ whole genome shotgun (WGS) entry which is preliminary data.</text>
</comment>
<dbReference type="Proteomes" id="UP000663869">
    <property type="component" value="Unassembled WGS sequence"/>
</dbReference>
<accession>A0A818EX22</accession>
<dbReference type="AlphaFoldDB" id="A0A818EX22"/>
<dbReference type="Proteomes" id="UP000663862">
    <property type="component" value="Unassembled WGS sequence"/>
</dbReference>
<sequence length="419" mass="49382">MNMHMKRSFVQLMDLSDEILLIIFEELNNVEMLNSLMGINTRLDKILRHPMFTSHLTLMRSSSNKLFHPLADIMVDRFCSQILPQIHHNIEWLNLELLSVGRVLHASDYPNLYGLGLYQINYDATLRLFSDKSDLVRIFKNQISRLVMTVYEYKEQSYKEKVITTLLTRIFTVFTNLTYLNLNKFTCIDIDRQNVSTPTTFSSSTLVELHVNVARFGDCLYLLDGRFDQLRSFYLRISIISSDLMNPSSIIDNKRELPNSKCFSLSSNRGTSDYDELILPLLHRMSNLERLTLYLVLYRYTSFIDGNHLKKDIINQLPRLNKLLFNIYSFININDLMCHTSNEDVQCTFKNFSYYKISSSVDYFPKEEKSLCHIYSHPYRLKRYDHITNNFPGGLFKCVEEISLFDERPFEHEFFDSTF</sequence>
<dbReference type="EMBL" id="CAJOBQ010002058">
    <property type="protein sequence ID" value="CAF4536231.1"/>
    <property type="molecule type" value="Genomic_DNA"/>
</dbReference>
<reference evidence="1" key="1">
    <citation type="submission" date="2021-02" db="EMBL/GenBank/DDBJ databases">
        <authorList>
            <person name="Nowell W R."/>
        </authorList>
    </citation>
    <scope>NUCLEOTIDE SEQUENCE</scope>
</reference>
<evidence type="ECO:0000313" key="3">
    <source>
        <dbReference type="Proteomes" id="UP000663869"/>
    </source>
</evidence>
<evidence type="ECO:0000313" key="2">
    <source>
        <dbReference type="EMBL" id="CAF4536231.1"/>
    </source>
</evidence>
<name>A0A818EX22_9BILA</name>
<protein>
    <recommendedName>
        <fullName evidence="4">F-box domain-containing protein</fullName>
    </recommendedName>
</protein>